<dbReference type="GO" id="GO:0006352">
    <property type="term" value="P:DNA-templated transcription initiation"/>
    <property type="evidence" value="ECO:0007669"/>
    <property type="project" value="InterPro"/>
</dbReference>
<organism evidence="9 10">
    <name type="scientific">Polyangium spumosum</name>
    <dbReference type="NCBI Taxonomy" id="889282"/>
    <lineage>
        <taxon>Bacteria</taxon>
        <taxon>Pseudomonadati</taxon>
        <taxon>Myxococcota</taxon>
        <taxon>Polyangia</taxon>
        <taxon>Polyangiales</taxon>
        <taxon>Polyangiaceae</taxon>
        <taxon>Polyangium</taxon>
    </lineage>
</organism>
<dbReference type="PANTHER" id="PTHR43133">
    <property type="entry name" value="RNA POLYMERASE ECF-TYPE SIGMA FACTO"/>
    <property type="match status" value="1"/>
</dbReference>
<dbReference type="EMBL" id="WJIE01000039">
    <property type="protein sequence ID" value="MRG98571.1"/>
    <property type="molecule type" value="Genomic_DNA"/>
</dbReference>
<evidence type="ECO:0000256" key="5">
    <source>
        <dbReference type="ARBA" id="ARBA00023163"/>
    </source>
</evidence>
<evidence type="ECO:0000256" key="4">
    <source>
        <dbReference type="ARBA" id="ARBA00023125"/>
    </source>
</evidence>
<evidence type="ECO:0000256" key="1">
    <source>
        <dbReference type="ARBA" id="ARBA00010641"/>
    </source>
</evidence>
<evidence type="ECO:0000259" key="7">
    <source>
        <dbReference type="Pfam" id="PF04542"/>
    </source>
</evidence>
<name>A0A6N7QCG2_9BACT</name>
<dbReference type="GO" id="GO:0016987">
    <property type="term" value="F:sigma factor activity"/>
    <property type="evidence" value="ECO:0007669"/>
    <property type="project" value="UniProtKB-KW"/>
</dbReference>
<reference evidence="9 10" key="1">
    <citation type="submission" date="2019-10" db="EMBL/GenBank/DDBJ databases">
        <title>A soil myxobacterium in the family Polyangiaceae.</title>
        <authorList>
            <person name="Li Y."/>
            <person name="Wang J."/>
        </authorList>
    </citation>
    <scope>NUCLEOTIDE SEQUENCE [LARGE SCALE GENOMIC DNA]</scope>
    <source>
        <strain evidence="9 10">DSM 14734</strain>
    </source>
</reference>
<comment type="caution">
    <text evidence="9">The sequence shown here is derived from an EMBL/GenBank/DDBJ whole genome shotgun (WGS) entry which is preliminary data.</text>
</comment>
<feature type="domain" description="RNA polymerase sigma factor 70 region 4 type 2" evidence="8">
    <location>
        <begin position="123"/>
        <end position="175"/>
    </location>
</feature>
<feature type="domain" description="RNA polymerase sigma-70 region 2" evidence="7">
    <location>
        <begin position="27"/>
        <end position="90"/>
    </location>
</feature>
<keyword evidence="4" id="KW-0238">DNA-binding</keyword>
<keyword evidence="10" id="KW-1185">Reference proteome</keyword>
<protein>
    <submittedName>
        <fullName evidence="9">Sigma-70 family RNA polymerase sigma factor</fullName>
    </submittedName>
</protein>
<gene>
    <name evidence="9" type="ORF">GF068_42665</name>
</gene>
<dbReference type="SUPFAM" id="SSF88659">
    <property type="entry name" value="Sigma3 and sigma4 domains of RNA polymerase sigma factors"/>
    <property type="match status" value="1"/>
</dbReference>
<feature type="compositionally biased region" description="Pro residues" evidence="6">
    <location>
        <begin position="258"/>
        <end position="269"/>
    </location>
</feature>
<proteinExistence type="inferred from homology"/>
<keyword evidence="5" id="KW-0804">Transcription</keyword>
<evidence type="ECO:0000256" key="3">
    <source>
        <dbReference type="ARBA" id="ARBA00023082"/>
    </source>
</evidence>
<dbReference type="Pfam" id="PF08281">
    <property type="entry name" value="Sigma70_r4_2"/>
    <property type="match status" value="1"/>
</dbReference>
<dbReference type="InterPro" id="IPR013325">
    <property type="entry name" value="RNA_pol_sigma_r2"/>
</dbReference>
<dbReference type="InterPro" id="IPR014284">
    <property type="entry name" value="RNA_pol_sigma-70_dom"/>
</dbReference>
<dbReference type="GO" id="GO:0003677">
    <property type="term" value="F:DNA binding"/>
    <property type="evidence" value="ECO:0007669"/>
    <property type="project" value="UniProtKB-KW"/>
</dbReference>
<dbReference type="InterPro" id="IPR039425">
    <property type="entry name" value="RNA_pol_sigma-70-like"/>
</dbReference>
<comment type="similarity">
    <text evidence="1">Belongs to the sigma-70 factor family. ECF subfamily.</text>
</comment>
<evidence type="ECO:0000313" key="10">
    <source>
        <dbReference type="Proteomes" id="UP000440224"/>
    </source>
</evidence>
<accession>A0A6N7QCG2</accession>
<feature type="region of interest" description="Disordered" evidence="6">
    <location>
        <begin position="257"/>
        <end position="287"/>
    </location>
</feature>
<dbReference type="Gene3D" id="1.10.10.10">
    <property type="entry name" value="Winged helix-like DNA-binding domain superfamily/Winged helix DNA-binding domain"/>
    <property type="match status" value="1"/>
</dbReference>
<evidence type="ECO:0000256" key="2">
    <source>
        <dbReference type="ARBA" id="ARBA00023015"/>
    </source>
</evidence>
<dbReference type="PANTHER" id="PTHR43133:SF8">
    <property type="entry name" value="RNA POLYMERASE SIGMA FACTOR HI_1459-RELATED"/>
    <property type="match status" value="1"/>
</dbReference>
<evidence type="ECO:0000256" key="6">
    <source>
        <dbReference type="SAM" id="MobiDB-lite"/>
    </source>
</evidence>
<sequence length="311" mass="33976">MGKKPKGKPGDGPGFLARLVELRADVARFLAGESHKRANSNDGVEDESQDVFTKAVESRENYDPEVGDQRAWTLGIAANVSRDRDRAKRRYDARFSPEDGETEVTPAPTASPERIAHWRDVQRKIAKAMEQLPPEFFEVLLLVGIEGWSHQEAAAELGISEALAKKRLERARTFLLDKSGISRDDLRSFMPFLWLVDEDHAARLERLRKLFGYAHPTGNALGVIIGLLLLAPVPERPMARTGLGYRAPILAAVHEAPEPAPPAAPPETVPAPAAKPAKVPALGRAASRPTVTHPPVVVELSGLSFLPKGNR</sequence>
<dbReference type="InterPro" id="IPR036388">
    <property type="entry name" value="WH-like_DNA-bd_sf"/>
</dbReference>
<keyword evidence="3" id="KW-0731">Sigma factor</keyword>
<dbReference type="InterPro" id="IPR007627">
    <property type="entry name" value="RNA_pol_sigma70_r2"/>
</dbReference>
<dbReference type="InterPro" id="IPR013324">
    <property type="entry name" value="RNA_pol_sigma_r3/r4-like"/>
</dbReference>
<dbReference type="Pfam" id="PF04542">
    <property type="entry name" value="Sigma70_r2"/>
    <property type="match status" value="1"/>
</dbReference>
<dbReference type="NCBIfam" id="TIGR02937">
    <property type="entry name" value="sigma70-ECF"/>
    <property type="match status" value="1"/>
</dbReference>
<dbReference type="CDD" id="cd06171">
    <property type="entry name" value="Sigma70_r4"/>
    <property type="match status" value="1"/>
</dbReference>
<dbReference type="OrthoDB" id="9803470at2"/>
<feature type="compositionally biased region" description="Low complexity" evidence="6">
    <location>
        <begin position="270"/>
        <end position="281"/>
    </location>
</feature>
<evidence type="ECO:0000313" key="9">
    <source>
        <dbReference type="EMBL" id="MRG98571.1"/>
    </source>
</evidence>
<keyword evidence="2" id="KW-0805">Transcription regulation</keyword>
<dbReference type="SUPFAM" id="SSF88946">
    <property type="entry name" value="Sigma2 domain of RNA polymerase sigma factors"/>
    <property type="match status" value="1"/>
</dbReference>
<evidence type="ECO:0000259" key="8">
    <source>
        <dbReference type="Pfam" id="PF08281"/>
    </source>
</evidence>
<dbReference type="InterPro" id="IPR013249">
    <property type="entry name" value="RNA_pol_sigma70_r4_t2"/>
</dbReference>
<dbReference type="Proteomes" id="UP000440224">
    <property type="component" value="Unassembled WGS sequence"/>
</dbReference>
<dbReference type="AlphaFoldDB" id="A0A6N7QCG2"/>
<dbReference type="Gene3D" id="1.10.1740.10">
    <property type="match status" value="1"/>
</dbReference>